<dbReference type="PANTHER" id="PTHR12598:SF0">
    <property type="entry name" value="COPPER HOMEOSTASIS PROTEIN CUTC HOMOLOG"/>
    <property type="match status" value="1"/>
</dbReference>
<comment type="caution">
    <text evidence="3">The sequence shown here is derived from an EMBL/GenBank/DDBJ whole genome shotgun (WGS) entry which is preliminary data.</text>
</comment>
<dbReference type="InterPro" id="IPR005627">
    <property type="entry name" value="CutC-like"/>
</dbReference>
<accession>A0ABX0QD27</accession>
<gene>
    <name evidence="2" type="primary">cutC</name>
    <name evidence="3" type="ORF">F7231_00315</name>
</gene>
<reference evidence="3" key="1">
    <citation type="submission" date="2024-05" db="EMBL/GenBank/DDBJ databases">
        <authorList>
            <person name="Jung D.-H."/>
        </authorList>
    </citation>
    <scope>NUCLEOTIDE SEQUENCE</scope>
    <source>
        <strain evidence="3">JA-25</strain>
    </source>
</reference>
<comment type="caution">
    <text evidence="2">Once thought to be involved in copper homeostasis, experiments in E.coli have shown this is not the case.</text>
</comment>
<dbReference type="Proteomes" id="UP000606008">
    <property type="component" value="Unassembled WGS sequence"/>
</dbReference>
<dbReference type="EMBL" id="WAEL01000001">
    <property type="protein sequence ID" value="NID08598.1"/>
    <property type="molecule type" value="Genomic_DNA"/>
</dbReference>
<keyword evidence="2" id="KW-0963">Cytoplasm</keyword>
<proteinExistence type="inferred from homology"/>
<dbReference type="Gene3D" id="3.20.20.380">
    <property type="entry name" value="Copper homeostasis (CutC) domain"/>
    <property type="match status" value="1"/>
</dbReference>
<sequence length="242" mass="25453">MIIEVCAYSVDDCLAAERAGANRIELCGARAEGGITPSLGLIRAAKAATSLPVFVMIRPRGGDFVYSPAELAVMEADIDAARQASADGIVLGTLLPDGRVDRDTTRRLIARAYSLPITFHRAFDLTIDAAEALETLIELGIGTVLTSGQQARAIDALSLLDALAKQAAGRIAIMAGSGVNGQNAVQLAQAGVSALHLSGSITTESPMQFRRNDVPMASTIPGEYERFQSSETAIRAVVDQVR</sequence>
<comment type="subcellular location">
    <subcellularLocation>
        <location evidence="2">Cytoplasm</location>
    </subcellularLocation>
</comment>
<evidence type="ECO:0000313" key="3">
    <source>
        <dbReference type="EMBL" id="NID08598.1"/>
    </source>
</evidence>
<evidence type="ECO:0000256" key="1">
    <source>
        <dbReference type="ARBA" id="ARBA00007768"/>
    </source>
</evidence>
<dbReference type="Pfam" id="PF03932">
    <property type="entry name" value="CutC"/>
    <property type="match status" value="1"/>
</dbReference>
<evidence type="ECO:0000313" key="4">
    <source>
        <dbReference type="Proteomes" id="UP000606008"/>
    </source>
</evidence>
<comment type="similarity">
    <text evidence="1 2">Belongs to the CutC family.</text>
</comment>
<dbReference type="RefSeq" id="WP_166690498.1">
    <property type="nucleotide sequence ID" value="NZ_WAEL01000001.1"/>
</dbReference>
<dbReference type="PANTHER" id="PTHR12598">
    <property type="entry name" value="COPPER HOMEOSTASIS PROTEIN CUTC"/>
    <property type="match status" value="1"/>
</dbReference>
<evidence type="ECO:0000256" key="2">
    <source>
        <dbReference type="HAMAP-Rule" id="MF_00795"/>
    </source>
</evidence>
<protein>
    <recommendedName>
        <fullName evidence="2">PF03932 family protein CutC</fullName>
    </recommendedName>
</protein>
<organism evidence="3 4">
    <name type="scientific">Fibrivirga algicola</name>
    <dbReference type="NCBI Taxonomy" id="2950420"/>
    <lineage>
        <taxon>Bacteria</taxon>
        <taxon>Pseudomonadati</taxon>
        <taxon>Bacteroidota</taxon>
        <taxon>Cytophagia</taxon>
        <taxon>Cytophagales</taxon>
        <taxon>Spirosomataceae</taxon>
        <taxon>Fibrivirga</taxon>
    </lineage>
</organism>
<dbReference type="InterPro" id="IPR036822">
    <property type="entry name" value="CutC-like_dom_sf"/>
</dbReference>
<dbReference type="HAMAP" id="MF_00795">
    <property type="entry name" value="CutC"/>
    <property type="match status" value="1"/>
</dbReference>
<keyword evidence="4" id="KW-1185">Reference proteome</keyword>
<dbReference type="SUPFAM" id="SSF110395">
    <property type="entry name" value="CutC-like"/>
    <property type="match status" value="1"/>
</dbReference>
<name>A0ABX0QD27_9BACT</name>